<name>A0ABV2BPJ7_9GAMM</name>
<gene>
    <name evidence="1" type="ORF">ABVT43_01680</name>
</gene>
<dbReference type="Proteomes" id="UP001548189">
    <property type="component" value="Unassembled WGS sequence"/>
</dbReference>
<keyword evidence="2" id="KW-1185">Reference proteome</keyword>
<protein>
    <submittedName>
        <fullName evidence="1">Uncharacterized protein</fullName>
    </submittedName>
</protein>
<accession>A0ABV2BPJ7</accession>
<evidence type="ECO:0000313" key="1">
    <source>
        <dbReference type="EMBL" id="MET1253824.1"/>
    </source>
</evidence>
<sequence length="456" mass="52491">MSEKTHQQVQPQRQSQPQSQPERRFVSLIELLFVVWWLYLYSFLDGSKVVDANLFASIIYSFFFCKYFLSRFVNSYKLYRDHFKSGAEFSEKYKGYLFRSLITFFVFAVGSFLLSQEKIIYLLNIVLLSGLGFILTIKVLLFKSFIIFEYKVDAWAKSLDKFEQPPNYFHWFGLIGSVSALFYVGLFSKLDLVSNLTIFVFSFIIWSFSVLSLHNKLKLNDKILKSIFFEFNLNKLVVVTASLFITVVTYSKLNTLSGLNGSDYPLTLSTVFIFTLVLIPICYLVYSGIAMMPYLPPLAKSGYGQKIKWLFKALFKGDSFTSSDDVTAYKGLQIRSFYAIHYVAIYFYIGVFALPFIKNIDSNLGNVAFEFDLNDKVHCGELIKQCSDIMPDHKYVYLDPSKVKFSGVTLEHRVVFNGQCNVNGTGDITFLNEKLLISDGNKLDDCRRKLSEAFKI</sequence>
<comment type="caution">
    <text evidence="1">The sequence shown here is derived from an EMBL/GenBank/DDBJ whole genome shotgun (WGS) entry which is preliminary data.</text>
</comment>
<organism evidence="1 2">
    <name type="scientific">Aliikangiella maris</name>
    <dbReference type="NCBI Taxonomy" id="3162458"/>
    <lineage>
        <taxon>Bacteria</taxon>
        <taxon>Pseudomonadati</taxon>
        <taxon>Pseudomonadota</taxon>
        <taxon>Gammaproteobacteria</taxon>
        <taxon>Oceanospirillales</taxon>
        <taxon>Pleioneaceae</taxon>
        <taxon>Aliikangiella</taxon>
    </lineage>
</organism>
<dbReference type="EMBL" id="JBEVCJ010000001">
    <property type="protein sequence ID" value="MET1253824.1"/>
    <property type="molecule type" value="Genomic_DNA"/>
</dbReference>
<reference evidence="1 2" key="1">
    <citation type="submission" date="2024-06" db="EMBL/GenBank/DDBJ databases">
        <authorList>
            <person name="Li F."/>
        </authorList>
    </citation>
    <scope>NUCLEOTIDE SEQUENCE [LARGE SCALE GENOMIC DNA]</scope>
    <source>
        <strain evidence="1 2">GXAS 311</strain>
    </source>
</reference>
<evidence type="ECO:0000313" key="2">
    <source>
        <dbReference type="Proteomes" id="UP001548189"/>
    </source>
</evidence>
<proteinExistence type="predicted"/>